<comment type="caution">
    <text evidence="1">The sequence shown here is derived from an EMBL/GenBank/DDBJ whole genome shotgun (WGS) entry which is preliminary data.</text>
</comment>
<organism evidence="1 2">
    <name type="scientific">Undibacterium squillarum</name>
    <dbReference type="NCBI Taxonomy" id="1131567"/>
    <lineage>
        <taxon>Bacteria</taxon>
        <taxon>Pseudomonadati</taxon>
        <taxon>Pseudomonadota</taxon>
        <taxon>Betaproteobacteria</taxon>
        <taxon>Burkholderiales</taxon>
        <taxon>Oxalobacteraceae</taxon>
        <taxon>Undibacterium</taxon>
    </lineage>
</organism>
<dbReference type="Proteomes" id="UP000653343">
    <property type="component" value="Unassembled WGS sequence"/>
</dbReference>
<accession>A0ABQ2Y318</accession>
<gene>
    <name evidence="1" type="ORF">GCM10010946_31330</name>
</gene>
<keyword evidence="2" id="KW-1185">Reference proteome</keyword>
<protein>
    <submittedName>
        <fullName evidence="1">Uncharacterized protein</fullName>
    </submittedName>
</protein>
<proteinExistence type="predicted"/>
<sequence length="170" mass="17786">MIQNVAFLPRLAVRLSAFVPEGAAADAAFMTQLTCLLAESGIDLVLNDTGYGIATTFCEVITGSDVTEAVLPLRDVLPDAQHLILTSAALSDSRLLHDNLQSLALKGSSVWFEAVKTDDVSVLADSLQVQQILLSAGLAQACLKEGVVSAVRNVCAVVAKARAKAMQGSC</sequence>
<reference evidence="2" key="1">
    <citation type="journal article" date="2019" name="Int. J. Syst. Evol. Microbiol.">
        <title>The Global Catalogue of Microorganisms (GCM) 10K type strain sequencing project: providing services to taxonomists for standard genome sequencing and annotation.</title>
        <authorList>
            <consortium name="The Broad Institute Genomics Platform"/>
            <consortium name="The Broad Institute Genome Sequencing Center for Infectious Disease"/>
            <person name="Wu L."/>
            <person name="Ma J."/>
        </authorList>
    </citation>
    <scope>NUCLEOTIDE SEQUENCE [LARGE SCALE GENOMIC DNA]</scope>
    <source>
        <strain evidence="2">KCTC 23917</strain>
    </source>
</reference>
<name>A0ABQ2Y318_9BURK</name>
<evidence type="ECO:0000313" key="1">
    <source>
        <dbReference type="EMBL" id="GGX50363.1"/>
    </source>
</evidence>
<dbReference type="EMBL" id="BMYU01000009">
    <property type="protein sequence ID" value="GGX50363.1"/>
    <property type="molecule type" value="Genomic_DNA"/>
</dbReference>
<evidence type="ECO:0000313" key="2">
    <source>
        <dbReference type="Proteomes" id="UP000653343"/>
    </source>
</evidence>